<accession>A0ACA9PIG9</accession>
<proteinExistence type="predicted"/>
<comment type="caution">
    <text evidence="1">The sequence shown here is derived from an EMBL/GenBank/DDBJ whole genome shotgun (WGS) entry which is preliminary data.</text>
</comment>
<gene>
    <name evidence="1" type="ORF">DHETER_LOCUS11818</name>
</gene>
<sequence>EKLDNEPASPTVLHNQRFHTGAFNIDGYTDFNTCYNKFLFHHRLPSFPAPQTIGTFLQNFHEHFPTFYSNQYIQITIKQHPYYDSVFTEGHIYLLYENILPDHTTFISLEELFQFYK</sequence>
<name>A0ACA9PIG9_9GLOM</name>
<evidence type="ECO:0000313" key="2">
    <source>
        <dbReference type="Proteomes" id="UP000789702"/>
    </source>
</evidence>
<dbReference type="Proteomes" id="UP000789702">
    <property type="component" value="Unassembled WGS sequence"/>
</dbReference>
<dbReference type="EMBL" id="CAJVPU010027081">
    <property type="protein sequence ID" value="CAG8702317.1"/>
    <property type="molecule type" value="Genomic_DNA"/>
</dbReference>
<reference evidence="1" key="1">
    <citation type="submission" date="2021-06" db="EMBL/GenBank/DDBJ databases">
        <authorList>
            <person name="Kallberg Y."/>
            <person name="Tangrot J."/>
            <person name="Rosling A."/>
        </authorList>
    </citation>
    <scope>NUCLEOTIDE SEQUENCE</scope>
    <source>
        <strain evidence="1">IL203A</strain>
    </source>
</reference>
<protein>
    <submittedName>
        <fullName evidence="1">9315_t:CDS:1</fullName>
    </submittedName>
</protein>
<evidence type="ECO:0000313" key="1">
    <source>
        <dbReference type="EMBL" id="CAG8702317.1"/>
    </source>
</evidence>
<feature type="non-terminal residue" evidence="1">
    <location>
        <position position="1"/>
    </location>
</feature>
<keyword evidence="2" id="KW-1185">Reference proteome</keyword>
<organism evidence="1 2">
    <name type="scientific">Dentiscutata heterogama</name>
    <dbReference type="NCBI Taxonomy" id="1316150"/>
    <lineage>
        <taxon>Eukaryota</taxon>
        <taxon>Fungi</taxon>
        <taxon>Fungi incertae sedis</taxon>
        <taxon>Mucoromycota</taxon>
        <taxon>Glomeromycotina</taxon>
        <taxon>Glomeromycetes</taxon>
        <taxon>Diversisporales</taxon>
        <taxon>Gigasporaceae</taxon>
        <taxon>Dentiscutata</taxon>
    </lineage>
</organism>